<accession>A0AAN7ALC2</accession>
<feature type="repeat" description="RCC1" evidence="3">
    <location>
        <begin position="57"/>
        <end position="110"/>
    </location>
</feature>
<dbReference type="Gene3D" id="2.130.10.30">
    <property type="entry name" value="Regulator of chromosome condensation 1/beta-lactamase-inhibitor protein II"/>
    <property type="match status" value="1"/>
</dbReference>
<reference evidence="5" key="1">
    <citation type="journal article" date="2023" name="Mol. Phylogenet. Evol.">
        <title>Genome-scale phylogeny and comparative genomics of the fungal order Sordariales.</title>
        <authorList>
            <person name="Hensen N."/>
            <person name="Bonometti L."/>
            <person name="Westerberg I."/>
            <person name="Brannstrom I.O."/>
            <person name="Guillou S."/>
            <person name="Cros-Aarteil S."/>
            <person name="Calhoun S."/>
            <person name="Haridas S."/>
            <person name="Kuo A."/>
            <person name="Mondo S."/>
            <person name="Pangilinan J."/>
            <person name="Riley R."/>
            <person name="LaButti K."/>
            <person name="Andreopoulos B."/>
            <person name="Lipzen A."/>
            <person name="Chen C."/>
            <person name="Yan M."/>
            <person name="Daum C."/>
            <person name="Ng V."/>
            <person name="Clum A."/>
            <person name="Steindorff A."/>
            <person name="Ohm R.A."/>
            <person name="Martin F."/>
            <person name="Silar P."/>
            <person name="Natvig D.O."/>
            <person name="Lalanne C."/>
            <person name="Gautier V."/>
            <person name="Ament-Velasquez S.L."/>
            <person name="Kruys A."/>
            <person name="Hutchinson M.I."/>
            <person name="Powell A.J."/>
            <person name="Barry K."/>
            <person name="Miller A.N."/>
            <person name="Grigoriev I.V."/>
            <person name="Debuchy R."/>
            <person name="Gladieux P."/>
            <person name="Hiltunen Thoren M."/>
            <person name="Johannesson H."/>
        </authorList>
    </citation>
    <scope>NUCLEOTIDE SEQUENCE</scope>
    <source>
        <strain evidence="5">PSN309</strain>
    </source>
</reference>
<sequence length="358" mass="38266">MDTDLDLNPKEARPGEVTFFEGVGDGKGGGNGGQKKEIRVRDIAAGDSATWVVTEDRGVWGWGTMRSSEGTTRFHPLTTLQSFPTPISSIPEPIIRIVAGCNHVLCLSQKGNVYTWGAGCEQGQLGRRVVERSRLSHVLTPRKIGLKSIADIGTGSDHSFAISSDGKVYAWGLNNFGQTGVVPSSKRNTIGGTKAGEDSACVMLPSLVEGLAGKKVVKITGGNKHSLALTETGEVYSWGMVDGFATGHRLADFTEGDERVVRDERGRPRILKVPTKIRGALEGKKVISVTAGGEHSLVVTSEGKAYGWGFNNSHQTGQRGDDDVEVPMLVDYKAVRGKRFVWAGAGGQFSLLGEEVLD</sequence>
<gene>
    <name evidence="5" type="ORF">QBC35DRAFT_492696</name>
</gene>
<dbReference type="GO" id="GO:0005737">
    <property type="term" value="C:cytoplasm"/>
    <property type="evidence" value="ECO:0007669"/>
    <property type="project" value="TreeGrafter"/>
</dbReference>
<organism evidence="5 6">
    <name type="scientific">Podospora australis</name>
    <dbReference type="NCBI Taxonomy" id="1536484"/>
    <lineage>
        <taxon>Eukaryota</taxon>
        <taxon>Fungi</taxon>
        <taxon>Dikarya</taxon>
        <taxon>Ascomycota</taxon>
        <taxon>Pezizomycotina</taxon>
        <taxon>Sordariomycetes</taxon>
        <taxon>Sordariomycetidae</taxon>
        <taxon>Sordariales</taxon>
        <taxon>Podosporaceae</taxon>
        <taxon>Podospora</taxon>
    </lineage>
</organism>
<dbReference type="InterPro" id="IPR000408">
    <property type="entry name" value="Reg_chr_condens"/>
</dbReference>
<protein>
    <submittedName>
        <fullName evidence="5">Regulator of chromosome condensation 1/beta-lactamase-inhibitor protein II</fullName>
    </submittedName>
</protein>
<dbReference type="EMBL" id="MU864373">
    <property type="protein sequence ID" value="KAK4189670.1"/>
    <property type="molecule type" value="Genomic_DNA"/>
</dbReference>
<dbReference type="PROSITE" id="PS00626">
    <property type="entry name" value="RCC1_2"/>
    <property type="match status" value="3"/>
</dbReference>
<evidence type="ECO:0000256" key="3">
    <source>
        <dbReference type="PROSITE-ProRule" id="PRU00235"/>
    </source>
</evidence>
<dbReference type="AlphaFoldDB" id="A0AAN7ALC2"/>
<dbReference type="InterPro" id="IPR058923">
    <property type="entry name" value="RCC1-like_dom"/>
</dbReference>
<evidence type="ECO:0000259" key="4">
    <source>
        <dbReference type="Pfam" id="PF25390"/>
    </source>
</evidence>
<evidence type="ECO:0000256" key="2">
    <source>
        <dbReference type="ARBA" id="ARBA00022737"/>
    </source>
</evidence>
<feature type="repeat" description="RCC1" evidence="3">
    <location>
        <begin position="303"/>
        <end position="356"/>
    </location>
</feature>
<keyword evidence="6" id="KW-1185">Reference proteome</keyword>
<reference evidence="5" key="2">
    <citation type="submission" date="2023-05" db="EMBL/GenBank/DDBJ databases">
        <authorList>
            <consortium name="Lawrence Berkeley National Laboratory"/>
            <person name="Steindorff A."/>
            <person name="Hensen N."/>
            <person name="Bonometti L."/>
            <person name="Westerberg I."/>
            <person name="Brannstrom I.O."/>
            <person name="Guillou S."/>
            <person name="Cros-Aarteil S."/>
            <person name="Calhoun S."/>
            <person name="Haridas S."/>
            <person name="Kuo A."/>
            <person name="Mondo S."/>
            <person name="Pangilinan J."/>
            <person name="Riley R."/>
            <person name="Labutti K."/>
            <person name="Andreopoulos B."/>
            <person name="Lipzen A."/>
            <person name="Chen C."/>
            <person name="Yanf M."/>
            <person name="Daum C."/>
            <person name="Ng V."/>
            <person name="Clum A."/>
            <person name="Ohm R."/>
            <person name="Martin F."/>
            <person name="Silar P."/>
            <person name="Natvig D."/>
            <person name="Lalanne C."/>
            <person name="Gautier V."/>
            <person name="Ament-Velasquez S.L."/>
            <person name="Kruys A."/>
            <person name="Hutchinson M.I."/>
            <person name="Powell A.J."/>
            <person name="Barry K."/>
            <person name="Miller A.N."/>
            <person name="Grigoriev I.V."/>
            <person name="Debuchy R."/>
            <person name="Gladieux P."/>
            <person name="Thoren M.H."/>
            <person name="Johannesson H."/>
        </authorList>
    </citation>
    <scope>NUCLEOTIDE SEQUENCE</scope>
    <source>
        <strain evidence="5">PSN309</strain>
    </source>
</reference>
<proteinExistence type="predicted"/>
<feature type="domain" description="RCC1-like" evidence="4">
    <location>
        <begin position="36"/>
        <end position="352"/>
    </location>
</feature>
<feature type="repeat" description="RCC1" evidence="3">
    <location>
        <begin position="111"/>
        <end position="165"/>
    </location>
</feature>
<evidence type="ECO:0000313" key="6">
    <source>
        <dbReference type="Proteomes" id="UP001302126"/>
    </source>
</evidence>
<keyword evidence="2" id="KW-0677">Repeat</keyword>
<dbReference type="PROSITE" id="PS50012">
    <property type="entry name" value="RCC1_3"/>
    <property type="match status" value="5"/>
</dbReference>
<evidence type="ECO:0000256" key="1">
    <source>
        <dbReference type="ARBA" id="ARBA00022658"/>
    </source>
</evidence>
<feature type="repeat" description="RCC1" evidence="3">
    <location>
        <begin position="166"/>
        <end position="232"/>
    </location>
</feature>
<dbReference type="InterPro" id="IPR051553">
    <property type="entry name" value="Ran_GTPase-activating"/>
</dbReference>
<comment type="caution">
    <text evidence="5">The sequence shown here is derived from an EMBL/GenBank/DDBJ whole genome shotgun (WGS) entry which is preliminary data.</text>
</comment>
<dbReference type="Proteomes" id="UP001302126">
    <property type="component" value="Unassembled WGS sequence"/>
</dbReference>
<dbReference type="InterPro" id="IPR009091">
    <property type="entry name" value="RCC1/BLIP-II"/>
</dbReference>
<dbReference type="PRINTS" id="PR00633">
    <property type="entry name" value="RCCNDNSATION"/>
</dbReference>
<name>A0AAN7ALC2_9PEZI</name>
<evidence type="ECO:0000313" key="5">
    <source>
        <dbReference type="EMBL" id="KAK4189670.1"/>
    </source>
</evidence>
<dbReference type="Pfam" id="PF25390">
    <property type="entry name" value="WD40_RLD"/>
    <property type="match status" value="1"/>
</dbReference>
<dbReference type="GO" id="GO:0005085">
    <property type="term" value="F:guanyl-nucleotide exchange factor activity"/>
    <property type="evidence" value="ECO:0007669"/>
    <property type="project" value="TreeGrafter"/>
</dbReference>
<dbReference type="SUPFAM" id="SSF50985">
    <property type="entry name" value="RCC1/BLIP-II"/>
    <property type="match status" value="1"/>
</dbReference>
<feature type="repeat" description="RCC1" evidence="3">
    <location>
        <begin position="233"/>
        <end position="302"/>
    </location>
</feature>
<dbReference type="PANTHER" id="PTHR45982">
    <property type="entry name" value="REGULATOR OF CHROMOSOME CONDENSATION"/>
    <property type="match status" value="1"/>
</dbReference>
<dbReference type="PANTHER" id="PTHR45982:SF1">
    <property type="entry name" value="REGULATOR OF CHROMOSOME CONDENSATION"/>
    <property type="match status" value="1"/>
</dbReference>
<keyword evidence="1" id="KW-0344">Guanine-nucleotide releasing factor</keyword>